<dbReference type="SMART" id="SM00046">
    <property type="entry name" value="DAGKc"/>
    <property type="match status" value="1"/>
</dbReference>
<sequence>MSRNPWNTPQPAVMSTPVALISSTAFSLGGVPASLAVVELGLLVATDHTEPMTLLWADILGAVVMENQLIVYTCAPKASGQRILSKFTISSGQPELLESFAVATRYLARYPWDTTRTLNEILQTETPDRRCLVLINPVGGSGAAERMFQDVRGFFDAAGIHIKIQLTEHAAHATEIAQTLDLTAFDFVVCVGGDGLASEVVQGLIRRSDWHDAIRFPIGLIPGGSGNGLTQSLTKLVNEAFFPENCAYLIVKGSPQPMDMMTARNDHETFLSFLSLAWAFVADVDLESETYRLLGGARFTVSAVAKVLSWKRWHGALSYLPAADDEPTPTQYWDALPASGDAPALDLLPPLAGPLPASWKTIEGPFTFFWATSAAAPSSDCHLAPGAHVNDGYIHVVAVPENLSLVTQAKILLALDSATHLEYPQVVRIKTRAYQLRRTDTNFVSIDGERFGGSTIQVQMHRGLGRVMCLPY</sequence>
<keyword evidence="1" id="KW-0808">Transferase</keyword>
<dbReference type="GO" id="GO:0005524">
    <property type="term" value="F:ATP binding"/>
    <property type="evidence" value="ECO:0007669"/>
    <property type="project" value="UniProtKB-KW"/>
</dbReference>
<evidence type="ECO:0000256" key="1">
    <source>
        <dbReference type="ARBA" id="ARBA00022679"/>
    </source>
</evidence>
<keyword evidence="4" id="KW-0067">ATP-binding</keyword>
<dbReference type="Gene3D" id="2.60.200.40">
    <property type="match status" value="1"/>
</dbReference>
<dbReference type="OrthoDB" id="3853857at2759"/>
<dbReference type="PANTHER" id="PTHR12358:SF31">
    <property type="entry name" value="ACYLGLYCEROL KINASE, MITOCHONDRIAL"/>
    <property type="match status" value="1"/>
</dbReference>
<dbReference type="GO" id="GO:0016020">
    <property type="term" value="C:membrane"/>
    <property type="evidence" value="ECO:0007669"/>
    <property type="project" value="TreeGrafter"/>
</dbReference>
<organism evidence="6 7">
    <name type="scientific">Achlya hypogyna</name>
    <name type="common">Oomycete</name>
    <name type="synonym">Protoachlya hypogyna</name>
    <dbReference type="NCBI Taxonomy" id="1202772"/>
    <lineage>
        <taxon>Eukaryota</taxon>
        <taxon>Sar</taxon>
        <taxon>Stramenopiles</taxon>
        <taxon>Oomycota</taxon>
        <taxon>Saprolegniomycetes</taxon>
        <taxon>Saprolegniales</taxon>
        <taxon>Achlyaceae</taxon>
        <taxon>Achlya</taxon>
    </lineage>
</organism>
<dbReference type="InterPro" id="IPR016064">
    <property type="entry name" value="NAD/diacylglycerol_kinase_sf"/>
</dbReference>
<keyword evidence="2" id="KW-0547">Nucleotide-binding</keyword>
<evidence type="ECO:0000313" key="7">
    <source>
        <dbReference type="Proteomes" id="UP000243579"/>
    </source>
</evidence>
<dbReference type="GO" id="GO:0046512">
    <property type="term" value="P:sphingosine biosynthetic process"/>
    <property type="evidence" value="ECO:0007669"/>
    <property type="project" value="TreeGrafter"/>
</dbReference>
<evidence type="ECO:0000313" key="6">
    <source>
        <dbReference type="EMBL" id="OQR93711.1"/>
    </source>
</evidence>
<evidence type="ECO:0000256" key="4">
    <source>
        <dbReference type="ARBA" id="ARBA00022840"/>
    </source>
</evidence>
<feature type="domain" description="DAGKc" evidence="5">
    <location>
        <begin position="126"/>
        <end position="267"/>
    </location>
</feature>
<dbReference type="PROSITE" id="PS50146">
    <property type="entry name" value="DAGK"/>
    <property type="match status" value="1"/>
</dbReference>
<keyword evidence="7" id="KW-1185">Reference proteome</keyword>
<dbReference type="InterPro" id="IPR001206">
    <property type="entry name" value="Diacylglycerol_kinase_cat_dom"/>
</dbReference>
<accession>A0A1V9Z6Z1</accession>
<dbReference type="AlphaFoldDB" id="A0A1V9Z6Z1"/>
<dbReference type="SUPFAM" id="SSF111331">
    <property type="entry name" value="NAD kinase/diacylglycerol kinase-like"/>
    <property type="match status" value="1"/>
</dbReference>
<dbReference type="InterPro" id="IPR045540">
    <property type="entry name" value="YegS/DAGK_C"/>
</dbReference>
<dbReference type="GO" id="GO:0001727">
    <property type="term" value="F:lipid kinase activity"/>
    <property type="evidence" value="ECO:0007669"/>
    <property type="project" value="TreeGrafter"/>
</dbReference>
<evidence type="ECO:0000256" key="3">
    <source>
        <dbReference type="ARBA" id="ARBA00022777"/>
    </source>
</evidence>
<dbReference type="EMBL" id="JNBR01000398">
    <property type="protein sequence ID" value="OQR93711.1"/>
    <property type="molecule type" value="Genomic_DNA"/>
</dbReference>
<name>A0A1V9Z6Z1_ACHHY</name>
<proteinExistence type="predicted"/>
<dbReference type="Gene3D" id="3.40.50.10330">
    <property type="entry name" value="Probable inorganic polyphosphate/atp-NAD kinase, domain 1"/>
    <property type="match status" value="1"/>
</dbReference>
<dbReference type="InterPro" id="IPR050187">
    <property type="entry name" value="Lipid_Phosphate_FormReg"/>
</dbReference>
<dbReference type="PANTHER" id="PTHR12358">
    <property type="entry name" value="SPHINGOSINE KINASE"/>
    <property type="match status" value="1"/>
</dbReference>
<reference evidence="6 7" key="1">
    <citation type="journal article" date="2014" name="Genome Biol. Evol.">
        <title>The secreted proteins of Achlya hypogyna and Thraustotheca clavata identify the ancestral oomycete secretome and reveal gene acquisitions by horizontal gene transfer.</title>
        <authorList>
            <person name="Misner I."/>
            <person name="Blouin N."/>
            <person name="Leonard G."/>
            <person name="Richards T.A."/>
            <person name="Lane C.E."/>
        </authorList>
    </citation>
    <scope>NUCLEOTIDE SEQUENCE [LARGE SCALE GENOMIC DNA]</scope>
    <source>
        <strain evidence="6 7">ATCC 48635</strain>
    </source>
</reference>
<dbReference type="Pfam" id="PF00781">
    <property type="entry name" value="DAGK_cat"/>
    <property type="match status" value="1"/>
</dbReference>
<dbReference type="GO" id="GO:0005737">
    <property type="term" value="C:cytoplasm"/>
    <property type="evidence" value="ECO:0007669"/>
    <property type="project" value="TreeGrafter"/>
</dbReference>
<dbReference type="InterPro" id="IPR017438">
    <property type="entry name" value="ATP-NAD_kinase_N"/>
</dbReference>
<dbReference type="Pfam" id="PF19279">
    <property type="entry name" value="YegS_C"/>
    <property type="match status" value="1"/>
</dbReference>
<evidence type="ECO:0000256" key="2">
    <source>
        <dbReference type="ARBA" id="ARBA00022741"/>
    </source>
</evidence>
<evidence type="ECO:0000259" key="5">
    <source>
        <dbReference type="PROSITE" id="PS50146"/>
    </source>
</evidence>
<gene>
    <name evidence="6" type="ORF">ACHHYP_02344</name>
</gene>
<protein>
    <submittedName>
        <fullName evidence="6">Sphingosine kinase</fullName>
    </submittedName>
</protein>
<dbReference type="Proteomes" id="UP000243579">
    <property type="component" value="Unassembled WGS sequence"/>
</dbReference>
<dbReference type="STRING" id="1202772.A0A1V9Z6Z1"/>
<keyword evidence="3 6" id="KW-0418">Kinase</keyword>
<comment type="caution">
    <text evidence="6">The sequence shown here is derived from an EMBL/GenBank/DDBJ whole genome shotgun (WGS) entry which is preliminary data.</text>
</comment>